<sequence>MALGNLFHLPHHKTLWDASGFFGLNDFVMALLTGHLYKDVYMAQPSGFIDLDFPSYVANSIRWSMVSNKHHRLKQFLVFFSFINSHANTSLFILNTCYHLIFLVYVDDLIITGDESSAVIPHKHSLLLLQHRYNKDLVCTKMIDVKPIVTPLATNPTLTLHSSTTPSDLTDRVSGWSWESSISISHLTRYYISNQHVISIHALPNN</sequence>
<dbReference type="EMBL" id="QGNW01000361">
    <property type="protein sequence ID" value="RVW74870.1"/>
    <property type="molecule type" value="Genomic_DNA"/>
</dbReference>
<dbReference type="Proteomes" id="UP000288805">
    <property type="component" value="Unassembled WGS sequence"/>
</dbReference>
<dbReference type="AlphaFoldDB" id="A0A438GRM9"/>
<reference evidence="1 2" key="1">
    <citation type="journal article" date="2018" name="PLoS Genet.">
        <title>Population sequencing reveals clonal diversity and ancestral inbreeding in the grapevine cultivar Chardonnay.</title>
        <authorList>
            <person name="Roach M.J."/>
            <person name="Johnson D.L."/>
            <person name="Bohlmann J."/>
            <person name="van Vuuren H.J."/>
            <person name="Jones S.J."/>
            <person name="Pretorius I.S."/>
            <person name="Schmidt S.A."/>
            <person name="Borneman A.R."/>
        </authorList>
    </citation>
    <scope>NUCLEOTIDE SEQUENCE [LARGE SCALE GENOMIC DNA]</scope>
    <source>
        <strain evidence="2">cv. Chardonnay</strain>
        <tissue evidence="1">Leaf</tissue>
    </source>
</reference>
<organism evidence="1 2">
    <name type="scientific">Vitis vinifera</name>
    <name type="common">Grape</name>
    <dbReference type="NCBI Taxonomy" id="29760"/>
    <lineage>
        <taxon>Eukaryota</taxon>
        <taxon>Viridiplantae</taxon>
        <taxon>Streptophyta</taxon>
        <taxon>Embryophyta</taxon>
        <taxon>Tracheophyta</taxon>
        <taxon>Spermatophyta</taxon>
        <taxon>Magnoliopsida</taxon>
        <taxon>eudicotyledons</taxon>
        <taxon>Gunneridae</taxon>
        <taxon>Pentapetalae</taxon>
        <taxon>rosids</taxon>
        <taxon>Vitales</taxon>
        <taxon>Vitaceae</taxon>
        <taxon>Viteae</taxon>
        <taxon>Vitis</taxon>
    </lineage>
</organism>
<accession>A0A438GRM9</accession>
<name>A0A438GRM9_VITVI</name>
<evidence type="ECO:0000313" key="2">
    <source>
        <dbReference type="Proteomes" id="UP000288805"/>
    </source>
</evidence>
<evidence type="ECO:0000313" key="1">
    <source>
        <dbReference type="EMBL" id="RVW74870.1"/>
    </source>
</evidence>
<protein>
    <submittedName>
        <fullName evidence="1">Retrovirus-related Pol polyprotein from transposon RE2</fullName>
    </submittedName>
</protein>
<comment type="caution">
    <text evidence="1">The sequence shown here is derived from an EMBL/GenBank/DDBJ whole genome shotgun (WGS) entry which is preliminary data.</text>
</comment>
<proteinExistence type="predicted"/>
<gene>
    <name evidence="1" type="primary">RE2_1197</name>
    <name evidence="1" type="ORF">CK203_054623</name>
</gene>